<sequence length="220" mass="25689">MNNNILKLKAPYNIIYAGGRIGKHIATLTVWDDDDMDVFGARQYPMIDEGGELPAGALACEAELQDCRVICNERDPRVTLRWLAKIVEYDMKQEEPVEFGYMWERLELLGVKPIWDKAKDEDGEEYNQNVYKISLSFDGTHDHMIAQSYTISGFYFYARGTVEEVYKELHYQHGIYESCFYNDNLVIEFKTPDGWEQRIVDLLNKRKESYTPAENEEELI</sequence>
<protein>
    <submittedName>
        <fullName evidence="1">Uncharacterized protein</fullName>
    </submittedName>
</protein>
<evidence type="ECO:0000313" key="2">
    <source>
        <dbReference type="Proteomes" id="UP000184130"/>
    </source>
</evidence>
<proteinExistence type="predicted"/>
<reference evidence="1 2" key="1">
    <citation type="submission" date="2016-11" db="EMBL/GenBank/DDBJ databases">
        <authorList>
            <person name="Jaros S."/>
            <person name="Januszkiewicz K."/>
            <person name="Wedrychowicz H."/>
        </authorList>
    </citation>
    <scope>NUCLEOTIDE SEQUENCE [LARGE SCALE GENOMIC DNA]</scope>
    <source>
        <strain evidence="1 2">KHT3</strain>
    </source>
</reference>
<dbReference type="Proteomes" id="UP000184130">
    <property type="component" value="Unassembled WGS sequence"/>
</dbReference>
<accession>A0A1M6WXC0</accession>
<name>A0A1M6WXC0_XYLRU</name>
<dbReference type="OrthoDB" id="10000896at2"/>
<dbReference type="RefSeq" id="WP_073209858.1">
    <property type="nucleotide sequence ID" value="NZ_FRBD01000018.1"/>
</dbReference>
<organism evidence="1 2">
    <name type="scientific">Xylanibacter ruminicola</name>
    <name type="common">Prevotella ruminicola</name>
    <dbReference type="NCBI Taxonomy" id="839"/>
    <lineage>
        <taxon>Bacteria</taxon>
        <taxon>Pseudomonadati</taxon>
        <taxon>Bacteroidota</taxon>
        <taxon>Bacteroidia</taxon>
        <taxon>Bacteroidales</taxon>
        <taxon>Prevotellaceae</taxon>
        <taxon>Xylanibacter</taxon>
    </lineage>
</organism>
<dbReference type="AlphaFoldDB" id="A0A1M6WXC0"/>
<dbReference type="EMBL" id="FRBD01000018">
    <property type="protein sequence ID" value="SHK98400.1"/>
    <property type="molecule type" value="Genomic_DNA"/>
</dbReference>
<gene>
    <name evidence="1" type="ORF">SAMN05216463_11852</name>
</gene>
<evidence type="ECO:0000313" key="1">
    <source>
        <dbReference type="EMBL" id="SHK98400.1"/>
    </source>
</evidence>